<sequence>MMNAPKLHNSWSGPTRTAGQTDRIRHQRGRPVTRGLALGAVVSLLPIGGALAAPASGMPAVTQTTRAVAGLHQLGTPTGPVVNATAWGMSGWYQRYTDGYVVGSPLGTFTIGGGLEQTWNVQVHGWPAGNGGALPTINGSAGTSTYFMRPNQGAYARGAGYAKTGGPGYFVTGRTFAKFAQQNGLFGLGWPTSQVTNASGFGASGTYERFDRGLIADTTAYGTHVMTHNTQTYWNPARFGWPTSDTGALSTISGYSGWAQTMVRPNQSQKQGAVYARNGANGYFVQGGVYARFAQVGGLYTAGWPTSNEGVYAPCALWSQWFSRVGRLGIDNRWCPNSPYAGPYLSQAGPGSGNVQYQGYQGTAVYMMQRKLGMTVNKTNSSVWGPQTQALLTQYLANRGRPATTKLDPALWSFLGIPYPFNSSTWISPLKASVASTRTAHINAAIGWARSQNGIDYLWGGTGNPGTSLGYDCSGFISQALRAGGLNLTKVSNYYDQYPPSDLSNKMLHDSELQSVSYNNLQVGDLIFYGTYDGSTPHARHVSMYIGNGQTIQSGGTRVQIMPLSTSSWGWATLGAKRPFTTSSTNALAGAGTTPLSGTPFRSVRPQTRLDQRPASDTLWQLNSWNASLPKLSGTDLGRAGSAGGWLSVRSGQTVTVGSGAGLTLVLAGGGHAVRVTPDAKGQVQVPAGVDAALLIPAKDAAGVGVDSPVVNLGAAGTALRPH</sequence>
<proteinExistence type="inferred from homology"/>
<gene>
    <name evidence="7" type="ORF">HJ588_05090</name>
</gene>
<dbReference type="EMBL" id="JABENB010000001">
    <property type="protein sequence ID" value="NNG38652.1"/>
    <property type="molecule type" value="Genomic_DNA"/>
</dbReference>
<dbReference type="GO" id="GO:0006508">
    <property type="term" value="P:proteolysis"/>
    <property type="evidence" value="ECO:0007669"/>
    <property type="project" value="UniProtKB-KW"/>
</dbReference>
<feature type="domain" description="NlpC/P60" evidence="6">
    <location>
        <begin position="439"/>
        <end position="580"/>
    </location>
</feature>
<comment type="similarity">
    <text evidence="1">Belongs to the peptidase C40 family.</text>
</comment>
<feature type="region of interest" description="Disordered" evidence="5">
    <location>
        <begin position="1"/>
        <end position="30"/>
    </location>
</feature>
<dbReference type="SUPFAM" id="SSF54001">
    <property type="entry name" value="Cysteine proteinases"/>
    <property type="match status" value="1"/>
</dbReference>
<dbReference type="Pfam" id="PF00877">
    <property type="entry name" value="NLPC_P60"/>
    <property type="match status" value="1"/>
</dbReference>
<evidence type="ECO:0000259" key="6">
    <source>
        <dbReference type="PROSITE" id="PS51935"/>
    </source>
</evidence>
<evidence type="ECO:0000256" key="5">
    <source>
        <dbReference type="SAM" id="MobiDB-lite"/>
    </source>
</evidence>
<keyword evidence="3" id="KW-0378">Hydrolase</keyword>
<dbReference type="Proteomes" id="UP000557772">
    <property type="component" value="Unassembled WGS sequence"/>
</dbReference>
<name>A0A849APE6_9MICO</name>
<evidence type="ECO:0000313" key="7">
    <source>
        <dbReference type="EMBL" id="NNG38652.1"/>
    </source>
</evidence>
<dbReference type="RefSeq" id="WP_171152667.1">
    <property type="nucleotide sequence ID" value="NZ_JABENB010000001.1"/>
</dbReference>
<dbReference type="Gene3D" id="3.90.1720.10">
    <property type="entry name" value="endopeptidase domain like (from Nostoc punctiforme)"/>
    <property type="match status" value="1"/>
</dbReference>
<organism evidence="7 8">
    <name type="scientific">Flexivirga aerilata</name>
    <dbReference type="NCBI Taxonomy" id="1656889"/>
    <lineage>
        <taxon>Bacteria</taxon>
        <taxon>Bacillati</taxon>
        <taxon>Actinomycetota</taxon>
        <taxon>Actinomycetes</taxon>
        <taxon>Micrococcales</taxon>
        <taxon>Dermacoccaceae</taxon>
        <taxon>Flexivirga</taxon>
    </lineage>
</organism>
<evidence type="ECO:0000256" key="1">
    <source>
        <dbReference type="ARBA" id="ARBA00007074"/>
    </source>
</evidence>
<reference evidence="7 8" key="1">
    <citation type="submission" date="2020-05" db="EMBL/GenBank/DDBJ databases">
        <title>Flexivirga sp. ID2601S isolated from air conditioner.</title>
        <authorList>
            <person name="Kim D.H."/>
        </authorList>
    </citation>
    <scope>NUCLEOTIDE SEQUENCE [LARGE SCALE GENOMIC DNA]</scope>
    <source>
        <strain evidence="7 8">ID2601S</strain>
    </source>
</reference>
<dbReference type="InterPro" id="IPR000064">
    <property type="entry name" value="NLP_P60_dom"/>
</dbReference>
<evidence type="ECO:0000256" key="3">
    <source>
        <dbReference type="ARBA" id="ARBA00022801"/>
    </source>
</evidence>
<dbReference type="PANTHER" id="PTHR47053:SF3">
    <property type="entry name" value="GAMMA-D-GLUTAMYL-L-LYSINE DIPEPTIDYL-PEPTIDASE"/>
    <property type="match status" value="1"/>
</dbReference>
<evidence type="ECO:0000256" key="4">
    <source>
        <dbReference type="ARBA" id="ARBA00022807"/>
    </source>
</evidence>
<comment type="caution">
    <text evidence="7">The sequence shown here is derived from an EMBL/GenBank/DDBJ whole genome shotgun (WGS) entry which is preliminary data.</text>
</comment>
<keyword evidence="8" id="KW-1185">Reference proteome</keyword>
<feature type="compositionally biased region" description="Polar residues" evidence="5">
    <location>
        <begin position="9"/>
        <end position="20"/>
    </location>
</feature>
<dbReference type="InterPro" id="IPR038765">
    <property type="entry name" value="Papain-like_cys_pep_sf"/>
</dbReference>
<dbReference type="PANTHER" id="PTHR47053">
    <property type="entry name" value="MUREIN DD-ENDOPEPTIDASE MEPH-RELATED"/>
    <property type="match status" value="1"/>
</dbReference>
<dbReference type="PROSITE" id="PS51935">
    <property type="entry name" value="NLPC_P60"/>
    <property type="match status" value="1"/>
</dbReference>
<protein>
    <recommendedName>
        <fullName evidence="6">NlpC/P60 domain-containing protein</fullName>
    </recommendedName>
</protein>
<keyword evidence="2" id="KW-0645">Protease</keyword>
<dbReference type="InterPro" id="IPR051202">
    <property type="entry name" value="Peptidase_C40"/>
</dbReference>
<evidence type="ECO:0000256" key="2">
    <source>
        <dbReference type="ARBA" id="ARBA00022670"/>
    </source>
</evidence>
<dbReference type="AlphaFoldDB" id="A0A849APE6"/>
<evidence type="ECO:0000313" key="8">
    <source>
        <dbReference type="Proteomes" id="UP000557772"/>
    </source>
</evidence>
<accession>A0A849APE6</accession>
<keyword evidence="4" id="KW-0788">Thiol protease</keyword>
<dbReference type="GO" id="GO:0008234">
    <property type="term" value="F:cysteine-type peptidase activity"/>
    <property type="evidence" value="ECO:0007669"/>
    <property type="project" value="UniProtKB-KW"/>
</dbReference>